<gene>
    <name evidence="6" type="ORF">PF005_g26397</name>
</gene>
<name>A0A6A3VYS7_9STRA</name>
<evidence type="ECO:0000256" key="5">
    <source>
        <dbReference type="RuleBase" id="RU367124"/>
    </source>
</evidence>
<keyword evidence="7" id="KW-1185">Reference proteome</keyword>
<comment type="caution">
    <text evidence="6">The sequence shown here is derived from an EMBL/GenBank/DDBJ whole genome shotgun (WGS) entry which is preliminary data.</text>
</comment>
<keyword evidence="3 5" id="KW-0964">Secreted</keyword>
<accession>A0A6A3VYS7</accession>
<dbReference type="Pfam" id="PF16810">
    <property type="entry name" value="RXLR"/>
    <property type="match status" value="1"/>
</dbReference>
<organism evidence="6 7">
    <name type="scientific">Phytophthora fragariae</name>
    <dbReference type="NCBI Taxonomy" id="53985"/>
    <lineage>
        <taxon>Eukaryota</taxon>
        <taxon>Sar</taxon>
        <taxon>Stramenopiles</taxon>
        <taxon>Oomycota</taxon>
        <taxon>Peronosporomycetes</taxon>
        <taxon>Peronosporales</taxon>
        <taxon>Peronosporaceae</taxon>
        <taxon>Phytophthora</taxon>
    </lineage>
</organism>
<feature type="signal peptide" evidence="5">
    <location>
        <begin position="1"/>
        <end position="20"/>
    </location>
</feature>
<reference evidence="6 7" key="1">
    <citation type="submission" date="2018-08" db="EMBL/GenBank/DDBJ databases">
        <title>Genomic investigation of the strawberry pathogen Phytophthora fragariae indicates pathogenicity is determined by transcriptional variation in three key races.</title>
        <authorList>
            <person name="Adams T.M."/>
            <person name="Armitage A.D."/>
            <person name="Sobczyk M.K."/>
            <person name="Bates H.J."/>
            <person name="Dunwell J.M."/>
            <person name="Nellist C.F."/>
            <person name="Harrison R.J."/>
        </authorList>
    </citation>
    <scope>NUCLEOTIDE SEQUENCE [LARGE SCALE GENOMIC DNA]</scope>
    <source>
        <strain evidence="6 7">NOV-27</strain>
    </source>
</reference>
<comment type="domain">
    <text evidence="5">The RxLR-dEER motif acts to carry the protein into the host cell cytoplasm through binding to cell surface phosphatidylinositol-3-phosphate.</text>
</comment>
<evidence type="ECO:0000256" key="2">
    <source>
        <dbReference type="ARBA" id="ARBA00010400"/>
    </source>
</evidence>
<evidence type="ECO:0000256" key="3">
    <source>
        <dbReference type="ARBA" id="ARBA00022525"/>
    </source>
</evidence>
<protein>
    <recommendedName>
        <fullName evidence="5">RxLR effector protein</fullName>
    </recommendedName>
</protein>
<dbReference type="AlphaFoldDB" id="A0A6A3VYS7"/>
<comment type="subcellular location">
    <subcellularLocation>
        <location evidence="1 5">Secreted</location>
    </subcellularLocation>
</comment>
<feature type="chain" id="PRO_5044957586" description="RxLR effector protein" evidence="5">
    <location>
        <begin position="21"/>
        <end position="236"/>
    </location>
</feature>
<evidence type="ECO:0000256" key="4">
    <source>
        <dbReference type="ARBA" id="ARBA00022729"/>
    </source>
</evidence>
<dbReference type="InterPro" id="IPR031825">
    <property type="entry name" value="RXLR"/>
</dbReference>
<dbReference type="EMBL" id="QXGB01003045">
    <property type="protein sequence ID" value="KAE9173139.1"/>
    <property type="molecule type" value="Genomic_DNA"/>
</dbReference>
<evidence type="ECO:0000313" key="6">
    <source>
        <dbReference type="EMBL" id="KAE9173139.1"/>
    </source>
</evidence>
<evidence type="ECO:0000256" key="1">
    <source>
        <dbReference type="ARBA" id="ARBA00004613"/>
    </source>
</evidence>
<dbReference type="Proteomes" id="UP000433483">
    <property type="component" value="Unassembled WGS sequence"/>
</dbReference>
<sequence length="236" mass="25978">MRAIFVAMVAVASLAASVGASSVVTESKMATARALIDEPSGIRLLRTEKLTDEDDVSEERAGFDFVNKLKNLIKPKSVSKVAPKVIAKEGNNLPADLAKMLKAEKSTDDAFAALNIKNAGTNLFRRDKLPGYVRYSELASKQTGTLDVYGIATLRKHFTDIELSKVVNAGMKSTDDLTKATAERLRAGQFGTWLRERKEPREVYQLLKGGTKTISDVDRANWRKYLGKFNKLPVVV</sequence>
<comment type="similarity">
    <text evidence="2 5">Belongs to the RxLR effector family.</text>
</comment>
<dbReference type="OrthoDB" id="93070at2759"/>
<proteinExistence type="inferred from homology"/>
<evidence type="ECO:0000313" key="7">
    <source>
        <dbReference type="Proteomes" id="UP000433483"/>
    </source>
</evidence>
<comment type="function">
    <text evidence="5">Effector that suppresses plant defense responses during pathogen infection.</text>
</comment>
<keyword evidence="4 5" id="KW-0732">Signal</keyword>